<evidence type="ECO:0000313" key="3">
    <source>
        <dbReference type="Proteomes" id="UP000187209"/>
    </source>
</evidence>
<sequence>MGITKLILLICAINCLAWSSDINLKTQIGIPCSSDLAFHITTYDINPWPPSISGTSVIIISGIYRQQVGTGQIIYATEDSELWWSYQYLDVKKSFNVGQTATYTFMFQWPTIPGLYLFQTTVHGQGNPQNIQACWTFSNTF</sequence>
<feature type="chain" id="PRO_5012909915" description="MD-2-related lipid-recognition domain-containing protein" evidence="1">
    <location>
        <begin position="20"/>
        <end position="141"/>
    </location>
</feature>
<dbReference type="AlphaFoldDB" id="A0A1R2AVE2"/>
<keyword evidence="1" id="KW-0732">Signal</keyword>
<keyword evidence="3" id="KW-1185">Reference proteome</keyword>
<dbReference type="Proteomes" id="UP000187209">
    <property type="component" value="Unassembled WGS sequence"/>
</dbReference>
<evidence type="ECO:0000256" key="1">
    <source>
        <dbReference type="SAM" id="SignalP"/>
    </source>
</evidence>
<name>A0A1R2AVE2_9CILI</name>
<proteinExistence type="predicted"/>
<dbReference type="EMBL" id="MPUH01001322">
    <property type="protein sequence ID" value="OMJ68493.1"/>
    <property type="molecule type" value="Genomic_DNA"/>
</dbReference>
<reference evidence="2 3" key="1">
    <citation type="submission" date="2016-11" db="EMBL/GenBank/DDBJ databases">
        <title>The macronuclear genome of Stentor coeruleus: a giant cell with tiny introns.</title>
        <authorList>
            <person name="Slabodnick M."/>
            <person name="Ruby J.G."/>
            <person name="Reiff S.B."/>
            <person name="Swart E.C."/>
            <person name="Gosai S."/>
            <person name="Prabakaran S."/>
            <person name="Witkowska E."/>
            <person name="Larue G.E."/>
            <person name="Fisher S."/>
            <person name="Freeman R.M."/>
            <person name="Gunawardena J."/>
            <person name="Chu W."/>
            <person name="Stover N.A."/>
            <person name="Gregory B.D."/>
            <person name="Nowacki M."/>
            <person name="Derisi J."/>
            <person name="Roy S.W."/>
            <person name="Marshall W.F."/>
            <person name="Sood P."/>
        </authorList>
    </citation>
    <scope>NUCLEOTIDE SEQUENCE [LARGE SCALE GENOMIC DNA]</scope>
    <source>
        <strain evidence="2">WM001</strain>
    </source>
</reference>
<evidence type="ECO:0008006" key="4">
    <source>
        <dbReference type="Google" id="ProtNLM"/>
    </source>
</evidence>
<accession>A0A1R2AVE2</accession>
<organism evidence="2 3">
    <name type="scientific">Stentor coeruleus</name>
    <dbReference type="NCBI Taxonomy" id="5963"/>
    <lineage>
        <taxon>Eukaryota</taxon>
        <taxon>Sar</taxon>
        <taxon>Alveolata</taxon>
        <taxon>Ciliophora</taxon>
        <taxon>Postciliodesmatophora</taxon>
        <taxon>Heterotrichea</taxon>
        <taxon>Heterotrichida</taxon>
        <taxon>Stentoridae</taxon>
        <taxon>Stentor</taxon>
    </lineage>
</organism>
<gene>
    <name evidence="2" type="ORF">SteCoe_34034</name>
</gene>
<evidence type="ECO:0000313" key="2">
    <source>
        <dbReference type="EMBL" id="OMJ68493.1"/>
    </source>
</evidence>
<protein>
    <recommendedName>
        <fullName evidence="4">MD-2-related lipid-recognition domain-containing protein</fullName>
    </recommendedName>
</protein>
<feature type="signal peptide" evidence="1">
    <location>
        <begin position="1"/>
        <end position="19"/>
    </location>
</feature>
<comment type="caution">
    <text evidence="2">The sequence shown here is derived from an EMBL/GenBank/DDBJ whole genome shotgun (WGS) entry which is preliminary data.</text>
</comment>